<keyword evidence="4" id="KW-1185">Reference proteome</keyword>
<name>A0A834HN83_RHYFE</name>
<dbReference type="EMBL" id="JAACXV010017878">
    <property type="protein sequence ID" value="KAF7264259.1"/>
    <property type="molecule type" value="Genomic_DNA"/>
</dbReference>
<dbReference type="GO" id="GO:0006508">
    <property type="term" value="P:proteolysis"/>
    <property type="evidence" value="ECO:0007669"/>
    <property type="project" value="InterPro"/>
</dbReference>
<dbReference type="SUPFAM" id="SSF52129">
    <property type="entry name" value="Caspase-like"/>
    <property type="match status" value="1"/>
</dbReference>
<dbReference type="Proteomes" id="UP000625711">
    <property type="component" value="Unassembled WGS sequence"/>
</dbReference>
<dbReference type="InterPro" id="IPR029030">
    <property type="entry name" value="Caspase-like_dom_sf"/>
</dbReference>
<gene>
    <name evidence="3" type="ORF">GWI33_000417</name>
    <name evidence="2" type="ORF">GWI33_000420</name>
</gene>
<comment type="caution">
    <text evidence="2">The sequence shown here is derived from an EMBL/GenBank/DDBJ whole genome shotgun (WGS) entry which is preliminary data.</text>
</comment>
<proteinExistence type="predicted"/>
<accession>A0A834HN83</accession>
<protein>
    <recommendedName>
        <fullName evidence="1">Caspase family p20 domain-containing protein</fullName>
    </recommendedName>
</protein>
<dbReference type="GO" id="GO:0004197">
    <property type="term" value="F:cysteine-type endopeptidase activity"/>
    <property type="evidence" value="ECO:0007669"/>
    <property type="project" value="InterPro"/>
</dbReference>
<dbReference type="InterPro" id="IPR001309">
    <property type="entry name" value="Pept_C14_p20"/>
</dbReference>
<dbReference type="OrthoDB" id="6044770at2759"/>
<dbReference type="InterPro" id="IPR011600">
    <property type="entry name" value="Pept_C14_caspase"/>
</dbReference>
<dbReference type="Pfam" id="PF00656">
    <property type="entry name" value="Peptidase_C14"/>
    <property type="match status" value="1"/>
</dbReference>
<organism evidence="2 4">
    <name type="scientific">Rhynchophorus ferrugineus</name>
    <name type="common">Red palm weevil</name>
    <name type="synonym">Curculio ferrugineus</name>
    <dbReference type="NCBI Taxonomy" id="354439"/>
    <lineage>
        <taxon>Eukaryota</taxon>
        <taxon>Metazoa</taxon>
        <taxon>Ecdysozoa</taxon>
        <taxon>Arthropoda</taxon>
        <taxon>Hexapoda</taxon>
        <taxon>Insecta</taxon>
        <taxon>Pterygota</taxon>
        <taxon>Neoptera</taxon>
        <taxon>Endopterygota</taxon>
        <taxon>Coleoptera</taxon>
        <taxon>Polyphaga</taxon>
        <taxon>Cucujiformia</taxon>
        <taxon>Curculionidae</taxon>
        <taxon>Dryophthorinae</taxon>
        <taxon>Rhynchophorus</taxon>
    </lineage>
</organism>
<dbReference type="AlphaFoldDB" id="A0A834HN83"/>
<evidence type="ECO:0000313" key="2">
    <source>
        <dbReference type="EMBL" id="KAF7264259.1"/>
    </source>
</evidence>
<dbReference type="EMBL" id="JAACXV010017876">
    <property type="protein sequence ID" value="KAF7264262.1"/>
    <property type="molecule type" value="Genomic_DNA"/>
</dbReference>
<evidence type="ECO:0000313" key="4">
    <source>
        <dbReference type="Proteomes" id="UP000625711"/>
    </source>
</evidence>
<sequence>GVFNERHHFSIDEELEYPRDCSDPGRIIIINQEDFEDKSQNRKGSTRDVNEFAMCFQRLGYNIQDSDIYSNLTIGGVKETLNNGNTQTKR</sequence>
<feature type="domain" description="Caspase family p20" evidence="1">
    <location>
        <begin position="23"/>
        <end position="63"/>
    </location>
</feature>
<dbReference type="PROSITE" id="PS50208">
    <property type="entry name" value="CASPASE_P20"/>
    <property type="match status" value="1"/>
</dbReference>
<dbReference type="Gene3D" id="3.40.50.1460">
    <property type="match status" value="1"/>
</dbReference>
<reference evidence="2" key="1">
    <citation type="submission" date="2020-08" db="EMBL/GenBank/DDBJ databases">
        <title>Genome sequencing and assembly of the red palm weevil Rhynchophorus ferrugineus.</title>
        <authorList>
            <person name="Dias G.B."/>
            <person name="Bergman C.M."/>
            <person name="Manee M."/>
        </authorList>
    </citation>
    <scope>NUCLEOTIDE SEQUENCE</scope>
    <source>
        <strain evidence="2">AA-2017</strain>
        <tissue evidence="2">Whole larva</tissue>
    </source>
</reference>
<evidence type="ECO:0000259" key="1">
    <source>
        <dbReference type="PROSITE" id="PS50208"/>
    </source>
</evidence>
<evidence type="ECO:0000313" key="3">
    <source>
        <dbReference type="EMBL" id="KAF7264262.1"/>
    </source>
</evidence>
<feature type="non-terminal residue" evidence="2">
    <location>
        <position position="1"/>
    </location>
</feature>